<keyword evidence="1" id="KW-1133">Transmembrane helix</keyword>
<name>A0A7D6V697_9NOCA</name>
<gene>
    <name evidence="2" type="ORF">H0264_24775</name>
</gene>
<dbReference type="KEGG" id="nhu:H0264_24775"/>
<feature type="transmembrane region" description="Helical" evidence="1">
    <location>
        <begin position="176"/>
        <end position="199"/>
    </location>
</feature>
<accession>A0A7D6V697</accession>
<feature type="transmembrane region" description="Helical" evidence="1">
    <location>
        <begin position="517"/>
        <end position="537"/>
    </location>
</feature>
<keyword evidence="1" id="KW-0812">Transmembrane</keyword>
<keyword evidence="3" id="KW-1185">Reference proteome</keyword>
<feature type="transmembrane region" description="Helical" evidence="1">
    <location>
        <begin position="36"/>
        <end position="55"/>
    </location>
</feature>
<feature type="transmembrane region" description="Helical" evidence="1">
    <location>
        <begin position="96"/>
        <end position="116"/>
    </location>
</feature>
<feature type="transmembrane region" description="Helical" evidence="1">
    <location>
        <begin position="143"/>
        <end position="170"/>
    </location>
</feature>
<proteinExistence type="predicted"/>
<sequence length="543" mass="56503">MSTTAVRPIVADRAAEGETVTGAGTLFRFALRRERFTLPFWLLGAAALLAFQSVGSQNFYDTPQKLAQLRQTMSASAATVAMGGPTKLLDTIGGEVLFEIFAYLVIVAGLMNMFLVGRHTRSDEETGRAELIRSARVGRRAPTVAALGVAAVADVALALTLFAAAVATGLPAAGSVLTGVAVAGAGFTFAAVTAVAAQLFENPRSVYGSVTLTLAAAYVVRAIGDVGPDAVAWASPFGWGQRTYPYVSDRWWPLLLFALASAVLVGVACVVLDRRDFGAGLFGYGTGRARASWALRAPLGLALRLQRGSLFAWTAGVFTLGGAYGAFADSIEDYLRDYPELSAYFPGGAESAVNSYLALTLSMMALLAAAYGIVSTLRARGEETAGRAELILSAPVSRSRWLAGQLVVALAGSAVVLAAGGVGIGLSYALTVADPGQIARTTGSAVVYLPAVWVVIAGTALAFGWFPRASLPAAWTVFAYCVVGVMFANSFDLPGWFDDASPFAHTPRAPWEPVTAAPIIALLLVAALLAGGALTGFRRRDLG</sequence>
<feature type="transmembrane region" description="Helical" evidence="1">
    <location>
        <begin position="445"/>
        <end position="466"/>
    </location>
</feature>
<dbReference type="EMBL" id="CP059399">
    <property type="protein sequence ID" value="QLY28552.1"/>
    <property type="molecule type" value="Genomic_DNA"/>
</dbReference>
<evidence type="ECO:0000313" key="3">
    <source>
        <dbReference type="Proteomes" id="UP000515512"/>
    </source>
</evidence>
<feature type="transmembrane region" description="Helical" evidence="1">
    <location>
        <begin position="251"/>
        <end position="272"/>
    </location>
</feature>
<dbReference type="Proteomes" id="UP000515512">
    <property type="component" value="Chromosome"/>
</dbReference>
<dbReference type="RefSeq" id="WP_181579758.1">
    <property type="nucleotide sequence ID" value="NZ_CP059399.1"/>
</dbReference>
<feature type="transmembrane region" description="Helical" evidence="1">
    <location>
        <begin position="310"/>
        <end position="327"/>
    </location>
</feature>
<evidence type="ECO:0000313" key="2">
    <source>
        <dbReference type="EMBL" id="QLY28552.1"/>
    </source>
</evidence>
<dbReference type="AlphaFoldDB" id="A0A7D6V697"/>
<organism evidence="2 3">
    <name type="scientific">Nocardia huaxiensis</name>
    <dbReference type="NCBI Taxonomy" id="2755382"/>
    <lineage>
        <taxon>Bacteria</taxon>
        <taxon>Bacillati</taxon>
        <taxon>Actinomycetota</taxon>
        <taxon>Actinomycetes</taxon>
        <taxon>Mycobacteriales</taxon>
        <taxon>Nocardiaceae</taxon>
        <taxon>Nocardia</taxon>
    </lineage>
</organism>
<feature type="transmembrane region" description="Helical" evidence="1">
    <location>
        <begin position="356"/>
        <end position="374"/>
    </location>
</feature>
<reference evidence="2 3" key="1">
    <citation type="submission" date="2020-07" db="EMBL/GenBank/DDBJ databases">
        <authorList>
            <person name="Zhuang K."/>
            <person name="Ran Y."/>
        </authorList>
    </citation>
    <scope>NUCLEOTIDE SEQUENCE [LARGE SCALE GENOMIC DNA]</scope>
    <source>
        <strain evidence="2 3">WCH-YHL-001</strain>
    </source>
</reference>
<feature type="transmembrane region" description="Helical" evidence="1">
    <location>
        <begin position="473"/>
        <end position="497"/>
    </location>
</feature>
<feature type="transmembrane region" description="Helical" evidence="1">
    <location>
        <begin position="206"/>
        <end position="224"/>
    </location>
</feature>
<keyword evidence="1" id="KW-0472">Membrane</keyword>
<feature type="transmembrane region" description="Helical" evidence="1">
    <location>
        <begin position="406"/>
        <end position="433"/>
    </location>
</feature>
<evidence type="ECO:0000256" key="1">
    <source>
        <dbReference type="SAM" id="Phobius"/>
    </source>
</evidence>
<protein>
    <submittedName>
        <fullName evidence="2">ABC transporter permease</fullName>
    </submittedName>
</protein>